<gene>
    <name evidence="1" type="ORF">GCM10023349_16040</name>
</gene>
<accession>A0ABP8X5S9</accession>
<name>A0ABP8X5S9_9ACTN</name>
<evidence type="ECO:0000313" key="1">
    <source>
        <dbReference type="EMBL" id="GAA4700214.1"/>
    </source>
</evidence>
<evidence type="ECO:0008006" key="3">
    <source>
        <dbReference type="Google" id="ProtNLM"/>
    </source>
</evidence>
<dbReference type="EMBL" id="BAABKM010000002">
    <property type="protein sequence ID" value="GAA4700214.1"/>
    <property type="molecule type" value="Genomic_DNA"/>
</dbReference>
<protein>
    <recommendedName>
        <fullName evidence="3">Secreted protein</fullName>
    </recommendedName>
</protein>
<reference evidence="2" key="1">
    <citation type="journal article" date="2019" name="Int. J. Syst. Evol. Microbiol.">
        <title>The Global Catalogue of Microorganisms (GCM) 10K type strain sequencing project: providing services to taxonomists for standard genome sequencing and annotation.</title>
        <authorList>
            <consortium name="The Broad Institute Genomics Platform"/>
            <consortium name="The Broad Institute Genome Sequencing Center for Infectious Disease"/>
            <person name="Wu L."/>
            <person name="Ma J."/>
        </authorList>
    </citation>
    <scope>NUCLEOTIDE SEQUENCE [LARGE SCALE GENOMIC DNA]</scope>
    <source>
        <strain evidence="2">JCM 18531</strain>
    </source>
</reference>
<dbReference type="Proteomes" id="UP001499974">
    <property type="component" value="Unassembled WGS sequence"/>
</dbReference>
<organism evidence="1 2">
    <name type="scientific">Nocardioides conyzicola</name>
    <dbReference type="NCBI Taxonomy" id="1651781"/>
    <lineage>
        <taxon>Bacteria</taxon>
        <taxon>Bacillati</taxon>
        <taxon>Actinomycetota</taxon>
        <taxon>Actinomycetes</taxon>
        <taxon>Propionibacteriales</taxon>
        <taxon>Nocardioidaceae</taxon>
        <taxon>Nocardioides</taxon>
    </lineage>
</organism>
<proteinExistence type="predicted"/>
<sequence length="99" mass="10678">MLALAGIATVAALGLGLLRAFDPMGDEWQCSDGEAPAGNDCYPVDEPLPAGVRWDPLGNRPMSYNCDKDGWTLIEQDGGDQQDCLNDHLPLPAGWHRVD</sequence>
<comment type="caution">
    <text evidence="1">The sequence shown here is derived from an EMBL/GenBank/DDBJ whole genome shotgun (WGS) entry which is preliminary data.</text>
</comment>
<keyword evidence="2" id="KW-1185">Reference proteome</keyword>
<evidence type="ECO:0000313" key="2">
    <source>
        <dbReference type="Proteomes" id="UP001499974"/>
    </source>
</evidence>